<evidence type="ECO:0000313" key="2">
    <source>
        <dbReference type="Proteomes" id="UP000030745"/>
    </source>
</evidence>
<dbReference type="EMBL" id="KK583238">
    <property type="protein sequence ID" value="KDO24751.1"/>
    <property type="molecule type" value="Genomic_DNA"/>
</dbReference>
<dbReference type="AlphaFoldDB" id="A0A067CDZ3"/>
<reference evidence="1 2" key="1">
    <citation type="journal article" date="2013" name="PLoS Genet.">
        <title>Distinctive expansion of potential virulence genes in the genome of the oomycete fish pathogen Saprolegnia parasitica.</title>
        <authorList>
            <person name="Jiang R.H."/>
            <person name="de Bruijn I."/>
            <person name="Haas B.J."/>
            <person name="Belmonte R."/>
            <person name="Lobach L."/>
            <person name="Christie J."/>
            <person name="van den Ackerveken G."/>
            <person name="Bottin A."/>
            <person name="Bulone V."/>
            <person name="Diaz-Moreno S.M."/>
            <person name="Dumas B."/>
            <person name="Fan L."/>
            <person name="Gaulin E."/>
            <person name="Govers F."/>
            <person name="Grenville-Briggs L.J."/>
            <person name="Horner N.R."/>
            <person name="Levin J.Z."/>
            <person name="Mammella M."/>
            <person name="Meijer H.J."/>
            <person name="Morris P."/>
            <person name="Nusbaum C."/>
            <person name="Oome S."/>
            <person name="Phillips A.J."/>
            <person name="van Rooyen D."/>
            <person name="Rzeszutek E."/>
            <person name="Saraiva M."/>
            <person name="Secombes C.J."/>
            <person name="Seidl M.F."/>
            <person name="Snel B."/>
            <person name="Stassen J.H."/>
            <person name="Sykes S."/>
            <person name="Tripathy S."/>
            <person name="van den Berg H."/>
            <person name="Vega-Arreguin J.C."/>
            <person name="Wawra S."/>
            <person name="Young S.K."/>
            <person name="Zeng Q."/>
            <person name="Dieguez-Uribeondo J."/>
            <person name="Russ C."/>
            <person name="Tyler B.M."/>
            <person name="van West P."/>
        </authorList>
    </citation>
    <scope>NUCLEOTIDE SEQUENCE [LARGE SCALE GENOMIC DNA]</scope>
    <source>
        <strain evidence="1 2">CBS 223.65</strain>
    </source>
</reference>
<dbReference type="GeneID" id="24131767"/>
<dbReference type="KEGG" id="spar:SPRG_09613"/>
<dbReference type="RefSeq" id="XP_012204429.1">
    <property type="nucleotide sequence ID" value="XM_012349039.1"/>
</dbReference>
<dbReference type="VEuPathDB" id="FungiDB:SPRG_09613"/>
<proteinExistence type="predicted"/>
<dbReference type="Proteomes" id="UP000030745">
    <property type="component" value="Unassembled WGS sequence"/>
</dbReference>
<protein>
    <submittedName>
        <fullName evidence="1">Uncharacterized protein</fullName>
    </submittedName>
</protein>
<evidence type="ECO:0000313" key="1">
    <source>
        <dbReference type="EMBL" id="KDO24751.1"/>
    </source>
</evidence>
<name>A0A067CDZ3_SAPPC</name>
<keyword evidence="2" id="KW-1185">Reference proteome</keyword>
<accession>A0A067CDZ3</accession>
<sequence>MDPFNNSDALEDGRGNSSIDLVMPSLLSSLPCIFAGFASTFTCDRRFCPTECCIVDDACRLLQTYSSPPTVVNDPIELLHSLPRVASVTFQGNGLRQIGLPTDATAMTSSPTPSMWVRANPHVNGTVLLPAAMTHVYYVPLTTWVLSRNRSFADLVDNPLRSFAWPEALRSL</sequence>
<organism evidence="1 2">
    <name type="scientific">Saprolegnia parasitica (strain CBS 223.65)</name>
    <dbReference type="NCBI Taxonomy" id="695850"/>
    <lineage>
        <taxon>Eukaryota</taxon>
        <taxon>Sar</taxon>
        <taxon>Stramenopiles</taxon>
        <taxon>Oomycota</taxon>
        <taxon>Saprolegniomycetes</taxon>
        <taxon>Saprolegniales</taxon>
        <taxon>Saprolegniaceae</taxon>
        <taxon>Saprolegnia</taxon>
    </lineage>
</organism>
<gene>
    <name evidence="1" type="ORF">SPRG_09613</name>
</gene>